<accession>A0A7I4XW56</accession>
<keyword evidence="4" id="KW-0677">Repeat</keyword>
<evidence type="ECO:0000256" key="6">
    <source>
        <dbReference type="ARBA" id="ARBA00023180"/>
    </source>
</evidence>
<feature type="domain" description="Chitin-binding type-2" evidence="8">
    <location>
        <begin position="545"/>
        <end position="592"/>
    </location>
</feature>
<dbReference type="PROSITE" id="PS50940">
    <property type="entry name" value="CHIT_BIND_II"/>
    <property type="match status" value="5"/>
</dbReference>
<dbReference type="OMA" id="NTSEDCQ"/>
<keyword evidence="9" id="KW-1185">Reference proteome</keyword>
<evidence type="ECO:0000313" key="9">
    <source>
        <dbReference type="Proteomes" id="UP000025227"/>
    </source>
</evidence>
<dbReference type="Pfam" id="PF01607">
    <property type="entry name" value="CBM_14"/>
    <property type="match status" value="3"/>
</dbReference>
<dbReference type="WBParaSite" id="HCON_00013945-00001">
    <property type="protein sequence ID" value="HCON_00013945-00001"/>
    <property type="gene ID" value="HCON_00013945"/>
</dbReference>
<organism evidence="9 10">
    <name type="scientific">Haemonchus contortus</name>
    <name type="common">Barber pole worm</name>
    <dbReference type="NCBI Taxonomy" id="6289"/>
    <lineage>
        <taxon>Eukaryota</taxon>
        <taxon>Metazoa</taxon>
        <taxon>Ecdysozoa</taxon>
        <taxon>Nematoda</taxon>
        <taxon>Chromadorea</taxon>
        <taxon>Rhabditida</taxon>
        <taxon>Rhabditina</taxon>
        <taxon>Rhabditomorpha</taxon>
        <taxon>Strongyloidea</taxon>
        <taxon>Trichostrongylidae</taxon>
        <taxon>Haemonchus</taxon>
    </lineage>
</organism>
<dbReference type="Gene3D" id="2.170.140.10">
    <property type="entry name" value="Chitin binding domain"/>
    <property type="match status" value="3"/>
</dbReference>
<evidence type="ECO:0000256" key="5">
    <source>
        <dbReference type="ARBA" id="ARBA00023157"/>
    </source>
</evidence>
<dbReference type="InterPro" id="IPR051940">
    <property type="entry name" value="Chitin_bind-dev_reg"/>
</dbReference>
<reference evidence="10" key="1">
    <citation type="submission" date="2020-12" db="UniProtKB">
        <authorList>
            <consortium name="WormBaseParasite"/>
        </authorList>
    </citation>
    <scope>IDENTIFICATION</scope>
    <source>
        <strain evidence="10">MHco3</strain>
    </source>
</reference>
<dbReference type="Proteomes" id="UP000025227">
    <property type="component" value="Unplaced"/>
</dbReference>
<proteinExistence type="predicted"/>
<evidence type="ECO:0000259" key="8">
    <source>
        <dbReference type="PROSITE" id="PS50940"/>
    </source>
</evidence>
<keyword evidence="6" id="KW-0325">Glycoprotein</keyword>
<dbReference type="PANTHER" id="PTHR23301">
    <property type="entry name" value="CHITIN BINDING PERITROPHIN-A"/>
    <property type="match status" value="1"/>
</dbReference>
<feature type="signal peptide" evidence="7">
    <location>
        <begin position="1"/>
        <end position="17"/>
    </location>
</feature>
<keyword evidence="1" id="KW-0217">Developmental protein</keyword>
<feature type="chain" id="PRO_5029911200" evidence="7">
    <location>
        <begin position="18"/>
        <end position="913"/>
    </location>
</feature>
<keyword evidence="2" id="KW-0147">Chitin-binding</keyword>
<dbReference type="GO" id="GO:0008061">
    <property type="term" value="F:chitin binding"/>
    <property type="evidence" value="ECO:0007669"/>
    <property type="project" value="UniProtKB-KW"/>
</dbReference>
<dbReference type="SUPFAM" id="SSF57625">
    <property type="entry name" value="Invertebrate chitin-binding proteins"/>
    <property type="match status" value="4"/>
</dbReference>
<keyword evidence="5" id="KW-1015">Disulfide bond</keyword>
<evidence type="ECO:0000256" key="3">
    <source>
        <dbReference type="ARBA" id="ARBA00022729"/>
    </source>
</evidence>
<dbReference type="InterPro" id="IPR002557">
    <property type="entry name" value="Chitin-bd_dom"/>
</dbReference>
<protein>
    <submittedName>
        <fullName evidence="10">Kunitz/Bovine pancreatic trypsin inhibitor domain protein</fullName>
    </submittedName>
</protein>
<keyword evidence="3 7" id="KW-0732">Signal</keyword>
<feature type="domain" description="Chitin-binding type-2" evidence="8">
    <location>
        <begin position="201"/>
        <end position="262"/>
    </location>
</feature>
<evidence type="ECO:0000313" key="10">
    <source>
        <dbReference type="WBParaSite" id="HCON_00013945-00001"/>
    </source>
</evidence>
<evidence type="ECO:0000256" key="7">
    <source>
        <dbReference type="SAM" id="SignalP"/>
    </source>
</evidence>
<evidence type="ECO:0000256" key="1">
    <source>
        <dbReference type="ARBA" id="ARBA00022473"/>
    </source>
</evidence>
<feature type="domain" description="Chitin-binding type-2" evidence="8">
    <location>
        <begin position="853"/>
        <end position="912"/>
    </location>
</feature>
<dbReference type="SMART" id="SM00494">
    <property type="entry name" value="ChtBD2"/>
    <property type="match status" value="12"/>
</dbReference>
<evidence type="ECO:0000256" key="2">
    <source>
        <dbReference type="ARBA" id="ARBA00022669"/>
    </source>
</evidence>
<dbReference type="AlphaFoldDB" id="A0A7I4XW56"/>
<dbReference type="OrthoDB" id="5846329at2759"/>
<feature type="domain" description="Chitin-binding type-2" evidence="8">
    <location>
        <begin position="487"/>
        <end position="542"/>
    </location>
</feature>
<feature type="domain" description="Chitin-binding type-2" evidence="8">
    <location>
        <begin position="636"/>
        <end position="693"/>
    </location>
</feature>
<evidence type="ECO:0000256" key="4">
    <source>
        <dbReference type="ARBA" id="ARBA00022737"/>
    </source>
</evidence>
<dbReference type="GO" id="GO:0005576">
    <property type="term" value="C:extracellular region"/>
    <property type="evidence" value="ECO:0007669"/>
    <property type="project" value="InterPro"/>
</dbReference>
<dbReference type="PANTHER" id="PTHR23301:SF0">
    <property type="entry name" value="CHITIN-BINDING TYPE-2 DOMAIN-CONTAINING PROTEIN-RELATED"/>
    <property type="match status" value="1"/>
</dbReference>
<sequence>RMLLAALITLLIIVVDGKLMINPNWSNKAPSPNSLLETQNKGCSASPLLPENLWSLCSQNRPYIQLGLCSTHFIECSRTGKGAIIRSCPYKTFVFMNGRCLPAESFAECKDRVLYRINEETKQLAESESFCANFAGIYRSRCGASDCSRQALICHPNGRDAIPVICAAGQVLTEGLECVPAEQWCPSELEMTTPIRQLFLQRTCERGSAPYGSSAQIERSQCASWYVACRPQPSVIYCGNGEVFDSRLRRCRKWNAGDTCAMAGICRGHEWQPVPLGECESEFVFCEGSVGKLYTCQEGNVFNGRHCSPRNVVEACAACRKGERRPGPSCNEFYECTQTYQGPQWRLQKCDYGSGFNNRKMVCQPDYMCATKRTCVQGSSFPLDCPYYMYCTGEYYETFSCHPNTRWDPAKKRCVQDFTCMKPNYEQQKQCLEGYTIPSSDCVTYQVCYNGKYVPASCGNFSQTASGPCSHCFSSPSRYTVNQLTIPGQCSAQDRLPHAHDCAAYYVCSGGNWVYSRCQVQGQVFDAASKTCRDGTPWGCASYAEVQCRHGERIVDQNSPLCDRRVVECRYGKWVDLRCPDGHVFDEPTLNCVQGVCPNEQKYPGPAGLPGPVVPPPRPPPPPASNLYQVVPDFVAPSCQGSMRIADQYDCARFWQCETSGRFQNKICPPGKVYNAATQDCVQGQCSPTTCVEGSFQPSEYCGHYKTCYNGQWLDARCNHNKRFVNGRCVQEDCVKQSYGKDHYSKLQCRSGALQPHLTNQHYYMFCQYGMWTERSCHRDGAIFDWKVLGCVVSQSQSNPYKPKCYEGMTRPITNECSVYEQCVQGQWVRKACSYGQKFYNGQCIPGNCSNTGQQCRESSGVDGYRRMETDCSKYYQCVHGKWMERPCGVGTVWNERVSVCDHPRNVPECGGY</sequence>
<dbReference type="InterPro" id="IPR036508">
    <property type="entry name" value="Chitin-bd_dom_sf"/>
</dbReference>
<name>A0A7I4XW56_HAECO</name>